<accession>A0ABQ4J923</accession>
<comment type="caution">
    <text evidence="1">The sequence shown here is derived from an EMBL/GenBank/DDBJ whole genome shotgun (WGS) entry which is preliminary data.</text>
</comment>
<gene>
    <name evidence="1" type="ORF">Vqi01_17590</name>
</gene>
<dbReference type="Proteomes" id="UP000653076">
    <property type="component" value="Unassembled WGS sequence"/>
</dbReference>
<organism evidence="1 2">
    <name type="scientific">Micromonospora qiuiae</name>
    <dbReference type="NCBI Taxonomy" id="502268"/>
    <lineage>
        <taxon>Bacteria</taxon>
        <taxon>Bacillati</taxon>
        <taxon>Actinomycetota</taxon>
        <taxon>Actinomycetes</taxon>
        <taxon>Micromonosporales</taxon>
        <taxon>Micromonosporaceae</taxon>
        <taxon>Micromonospora</taxon>
    </lineage>
</organism>
<sequence length="112" mass="12786">MSFDVENPPVEPPADCRHRLLWRLARAMRETHRPDSNSFCMASGSWHAKHRDLCRLAQLAQEGMRTACGEPSTSSPPWIAVTRERLAAGEIDPVDAVAEVLWHHRHTPRTRR</sequence>
<proteinExistence type="predicted"/>
<evidence type="ECO:0008006" key="3">
    <source>
        <dbReference type="Google" id="ProtNLM"/>
    </source>
</evidence>
<reference evidence="1 2" key="1">
    <citation type="submission" date="2021-01" db="EMBL/GenBank/DDBJ databases">
        <title>Whole genome shotgun sequence of Verrucosispora qiuiae NBRC 106684.</title>
        <authorList>
            <person name="Komaki H."/>
            <person name="Tamura T."/>
        </authorList>
    </citation>
    <scope>NUCLEOTIDE SEQUENCE [LARGE SCALE GENOMIC DNA]</scope>
    <source>
        <strain evidence="1 2">NBRC 106684</strain>
    </source>
</reference>
<evidence type="ECO:0000313" key="2">
    <source>
        <dbReference type="Proteomes" id="UP000653076"/>
    </source>
</evidence>
<evidence type="ECO:0000313" key="1">
    <source>
        <dbReference type="EMBL" id="GIJ26597.1"/>
    </source>
</evidence>
<dbReference type="EMBL" id="BOPC01000023">
    <property type="protein sequence ID" value="GIJ26597.1"/>
    <property type="molecule type" value="Genomic_DNA"/>
</dbReference>
<name>A0ABQ4J923_9ACTN</name>
<protein>
    <recommendedName>
        <fullName evidence="3">DUF222 domain-containing protein</fullName>
    </recommendedName>
</protein>
<keyword evidence="2" id="KW-1185">Reference proteome</keyword>
<dbReference type="RefSeq" id="WP_204034147.1">
    <property type="nucleotide sequence ID" value="NZ_BOPC01000023.1"/>
</dbReference>